<dbReference type="PANTHER" id="PTHR11525">
    <property type="entry name" value="FARNESYL-PYROPHOSPHATE SYNTHETASE"/>
    <property type="match status" value="1"/>
</dbReference>
<evidence type="ECO:0000256" key="1">
    <source>
        <dbReference type="ARBA" id="ARBA00001946"/>
    </source>
</evidence>
<dbReference type="SFLD" id="SFLDS00005">
    <property type="entry name" value="Isoprenoid_Synthase_Type_I"/>
    <property type="match status" value="1"/>
</dbReference>
<accession>E6JYW2</accession>
<evidence type="ECO:0000313" key="7">
    <source>
        <dbReference type="Proteomes" id="UP000004946"/>
    </source>
</evidence>
<keyword evidence="7" id="KW-1185">Reference proteome</keyword>
<dbReference type="GO" id="GO:0004337">
    <property type="term" value="F:(2E,6E)-farnesyl diphosphate synthase activity"/>
    <property type="evidence" value="ECO:0007669"/>
    <property type="project" value="TreeGrafter"/>
</dbReference>
<comment type="caution">
    <text evidence="6">The sequence shown here is derived from an EMBL/GenBank/DDBJ whole genome shotgun (WGS) entry which is preliminary data.</text>
</comment>
<dbReference type="eggNOG" id="COG0142">
    <property type="taxonomic scope" value="Bacteria"/>
</dbReference>
<dbReference type="AlphaFoldDB" id="E6JYW2"/>
<dbReference type="InterPro" id="IPR033749">
    <property type="entry name" value="Polyprenyl_synt_CS"/>
</dbReference>
<dbReference type="KEGG" id="pdo:PSDT_0733"/>
<keyword evidence="2 5" id="KW-0808">Transferase</keyword>
<name>E6JYW2_PARDN</name>
<dbReference type="SUPFAM" id="SSF48576">
    <property type="entry name" value="Terpenoid synthases"/>
    <property type="match status" value="1"/>
</dbReference>
<dbReference type="PANTHER" id="PTHR11525:SF0">
    <property type="entry name" value="FARNESYL PYROPHOSPHATE SYNTHASE"/>
    <property type="match status" value="1"/>
</dbReference>
<dbReference type="InterPro" id="IPR008949">
    <property type="entry name" value="Isoprenoid_synthase_dom_sf"/>
</dbReference>
<evidence type="ECO:0000256" key="3">
    <source>
        <dbReference type="ARBA" id="ARBA00022723"/>
    </source>
</evidence>
<dbReference type="Proteomes" id="UP000004946">
    <property type="component" value="Chromosome"/>
</dbReference>
<comment type="cofactor">
    <cofactor evidence="1">
        <name>Mg(2+)</name>
        <dbReference type="ChEBI" id="CHEBI:18420"/>
    </cofactor>
</comment>
<dbReference type="PROSITE" id="PS00723">
    <property type="entry name" value="POLYPRENYL_SYNTHASE_1"/>
    <property type="match status" value="1"/>
</dbReference>
<keyword evidence="4" id="KW-0460">Magnesium</keyword>
<evidence type="ECO:0000256" key="2">
    <source>
        <dbReference type="ARBA" id="ARBA00022679"/>
    </source>
</evidence>
<dbReference type="GO" id="GO:0004161">
    <property type="term" value="F:dimethylallyltranstransferase activity"/>
    <property type="evidence" value="ECO:0007669"/>
    <property type="project" value="TreeGrafter"/>
</dbReference>
<sequence>MNMEISRKTIDDRLSYLVSQNLREALFEGDFAVPVAHEDYLALLTDQALSSSRGGKRLRALLLCRTCQALRLPEEDWDAAIDLACAIEIFQTGALVHDDIIDDSDLRRGAPSAHKAFASHLLKRSSTARQDGLGLGLMLGDLLATESVDLIQEASSRLSVPESLKSVIMTAFLTMHRQVEIGQVLDLSMETVDLHDPASIEGGALATYVWKTASYTTIAPLRIAFLACGLDQETSHEVSQAVGLPLGVAFQLKDDLIDVTGLHTGKPVGGDIIEGKRTVLLADALSCANEEEKETLLTLYSARKRNQSNVRTAVEIFRKTGALERNQKRIDSLYRQARSGLEKALDHMQESGLTLDEKGKQALLGLLPLFV</sequence>
<dbReference type="InterPro" id="IPR039702">
    <property type="entry name" value="FPS1-like"/>
</dbReference>
<dbReference type="GO" id="GO:0046872">
    <property type="term" value="F:metal ion binding"/>
    <property type="evidence" value="ECO:0007669"/>
    <property type="project" value="UniProtKB-KW"/>
</dbReference>
<evidence type="ECO:0000256" key="4">
    <source>
        <dbReference type="ARBA" id="ARBA00022842"/>
    </source>
</evidence>
<dbReference type="InterPro" id="IPR000092">
    <property type="entry name" value="Polyprenyl_synt"/>
</dbReference>
<proteinExistence type="inferred from homology"/>
<dbReference type="GO" id="GO:0045337">
    <property type="term" value="P:farnesyl diphosphate biosynthetic process"/>
    <property type="evidence" value="ECO:0007669"/>
    <property type="project" value="TreeGrafter"/>
</dbReference>
<evidence type="ECO:0000313" key="6">
    <source>
        <dbReference type="EMBL" id="EFT83897.1"/>
    </source>
</evidence>
<evidence type="ECO:0000256" key="5">
    <source>
        <dbReference type="RuleBase" id="RU004466"/>
    </source>
</evidence>
<dbReference type="PATRIC" id="fig|864564.6.peg.810"/>
<reference evidence="6 7" key="1">
    <citation type="submission" date="2010-12" db="EMBL/GenBank/DDBJ databases">
        <authorList>
            <person name="Muzny D."/>
            <person name="Qin X."/>
            <person name="Buhay C."/>
            <person name="Dugan-Rocha S."/>
            <person name="Ding Y."/>
            <person name="Chen G."/>
            <person name="Hawes A."/>
            <person name="Holder M."/>
            <person name="Jhangiani S."/>
            <person name="Johnson A."/>
            <person name="Khan Z."/>
            <person name="Li Z."/>
            <person name="Liu W."/>
            <person name="Liu X."/>
            <person name="Perez L."/>
            <person name="Shen H."/>
            <person name="Wang Q."/>
            <person name="Watt J."/>
            <person name="Xi L."/>
            <person name="Xin Y."/>
            <person name="Zhou J."/>
            <person name="Deng J."/>
            <person name="Jiang H."/>
            <person name="Liu Y."/>
            <person name="Qu J."/>
            <person name="Song X.-Z."/>
            <person name="Zhang L."/>
            <person name="Villasana D."/>
            <person name="Johnson A."/>
            <person name="Liu J."/>
            <person name="Liyanage D."/>
            <person name="Lorensuhewa L."/>
            <person name="Robinson T."/>
            <person name="Song A."/>
            <person name="Song B.-B."/>
            <person name="Dinh H."/>
            <person name="Thornton R."/>
            <person name="Coyle M."/>
            <person name="Francisco L."/>
            <person name="Jackson L."/>
            <person name="Javaid M."/>
            <person name="Korchina V."/>
            <person name="Kovar C."/>
            <person name="Mata R."/>
            <person name="Mathew T."/>
            <person name="Ngo R."/>
            <person name="Nguyen L."/>
            <person name="Nguyen N."/>
            <person name="Okwuonu G."/>
            <person name="Ongeri F."/>
            <person name="Pham C."/>
            <person name="Simmons D."/>
            <person name="Wilczek-Boney K."/>
            <person name="Hale W."/>
            <person name="Jakkamsetti A."/>
            <person name="Pham P."/>
            <person name="Ruth R."/>
            <person name="San Lucas F."/>
            <person name="Warren J."/>
            <person name="Zhang J."/>
            <person name="Zhao Z."/>
            <person name="Zhou C."/>
            <person name="Zhu D."/>
            <person name="Lee S."/>
            <person name="Bess C."/>
            <person name="Blankenburg K."/>
            <person name="Forbes L."/>
            <person name="Fu Q."/>
            <person name="Gubbala S."/>
            <person name="Hirani K."/>
            <person name="Jayaseelan J.C."/>
            <person name="Lara F."/>
            <person name="Munidasa M."/>
            <person name="Palculict T."/>
            <person name="Patil S."/>
            <person name="Pu L.-L."/>
            <person name="Saada N."/>
            <person name="Tang L."/>
            <person name="Weissenberger G."/>
            <person name="Zhu Y."/>
            <person name="Hemphill L."/>
            <person name="Shang Y."/>
            <person name="Youmans B."/>
            <person name="Ayvaz T."/>
            <person name="Ross M."/>
            <person name="Santibanez J."/>
            <person name="Aqrawi P."/>
            <person name="Gross S."/>
            <person name="Joshi V."/>
            <person name="Fowler G."/>
            <person name="Nazareth L."/>
            <person name="Reid J."/>
            <person name="Worley K."/>
            <person name="Petrosino J."/>
            <person name="Highlander S."/>
            <person name="Gibbs R."/>
        </authorList>
    </citation>
    <scope>NUCLEOTIDE SEQUENCE [LARGE SCALE GENOMIC DNA]</scope>
    <source>
        <strain evidence="6 7">DSM 10105</strain>
    </source>
</reference>
<gene>
    <name evidence="6" type="ORF">HMPREF0620_0902</name>
</gene>
<dbReference type="GO" id="GO:0005737">
    <property type="term" value="C:cytoplasm"/>
    <property type="evidence" value="ECO:0007669"/>
    <property type="project" value="TreeGrafter"/>
</dbReference>
<comment type="similarity">
    <text evidence="5">Belongs to the FPP/GGPP synthase family.</text>
</comment>
<dbReference type="Gene3D" id="1.10.600.10">
    <property type="entry name" value="Farnesyl Diphosphate Synthase"/>
    <property type="match status" value="1"/>
</dbReference>
<dbReference type="Pfam" id="PF00348">
    <property type="entry name" value="polyprenyl_synt"/>
    <property type="match status" value="1"/>
</dbReference>
<dbReference type="HOGENOM" id="CLU_014015_2_1_11"/>
<keyword evidence="3" id="KW-0479">Metal-binding</keyword>
<dbReference type="EMBL" id="AEON01000001">
    <property type="protein sequence ID" value="EFT83897.1"/>
    <property type="molecule type" value="Genomic_DNA"/>
</dbReference>
<dbReference type="PROSITE" id="PS00444">
    <property type="entry name" value="POLYPRENYL_SYNTHASE_2"/>
    <property type="match status" value="1"/>
</dbReference>
<protein>
    <submittedName>
        <fullName evidence="6">Polyprenyl synthetase</fullName>
    </submittedName>
</protein>
<organism evidence="6 7">
    <name type="scientific">Parascardovia denticolens DSM 10105 = JCM 12538</name>
    <dbReference type="NCBI Taxonomy" id="864564"/>
    <lineage>
        <taxon>Bacteria</taxon>
        <taxon>Bacillati</taxon>
        <taxon>Actinomycetota</taxon>
        <taxon>Actinomycetes</taxon>
        <taxon>Bifidobacteriales</taxon>
        <taxon>Bifidobacteriaceae</taxon>
        <taxon>Parascardovia</taxon>
    </lineage>
</organism>